<accession>A0A4Z2JHX5</accession>
<dbReference type="AlphaFoldDB" id="A0A4Z2JHX5"/>
<protein>
    <submittedName>
        <fullName evidence="2">Uncharacterized protein</fullName>
    </submittedName>
</protein>
<sequence length="94" mass="10335">MSKTFKRELKKVCAEFHGERPGVTALRGSALTVMHCGLPQGHWGLVATAERQGRPYIRAERARQRADGAPAAAPPQIGLIRRGGEQRSDEDEDK</sequence>
<evidence type="ECO:0000256" key="1">
    <source>
        <dbReference type="SAM" id="MobiDB-lite"/>
    </source>
</evidence>
<dbReference type="Proteomes" id="UP000314294">
    <property type="component" value="Unassembled WGS sequence"/>
</dbReference>
<comment type="caution">
    <text evidence="2">The sequence shown here is derived from an EMBL/GenBank/DDBJ whole genome shotgun (WGS) entry which is preliminary data.</text>
</comment>
<evidence type="ECO:0000313" key="2">
    <source>
        <dbReference type="EMBL" id="TNN89567.1"/>
    </source>
</evidence>
<proteinExistence type="predicted"/>
<feature type="region of interest" description="Disordered" evidence="1">
    <location>
        <begin position="61"/>
        <end position="94"/>
    </location>
</feature>
<keyword evidence="3" id="KW-1185">Reference proteome</keyword>
<gene>
    <name evidence="2" type="ORF">EYF80_000170</name>
</gene>
<name>A0A4Z2JHX5_9TELE</name>
<reference evidence="2 3" key="1">
    <citation type="submission" date="2019-03" db="EMBL/GenBank/DDBJ databases">
        <title>First draft genome of Liparis tanakae, snailfish: a comprehensive survey of snailfish specific genes.</title>
        <authorList>
            <person name="Kim W."/>
            <person name="Song I."/>
            <person name="Jeong J.-H."/>
            <person name="Kim D."/>
            <person name="Kim S."/>
            <person name="Ryu S."/>
            <person name="Song J.Y."/>
            <person name="Lee S.K."/>
        </authorList>
    </citation>
    <scope>NUCLEOTIDE SEQUENCE [LARGE SCALE GENOMIC DNA]</scope>
    <source>
        <tissue evidence="2">Muscle</tissue>
    </source>
</reference>
<dbReference type="EMBL" id="SRLO01000001">
    <property type="protein sequence ID" value="TNN89567.1"/>
    <property type="molecule type" value="Genomic_DNA"/>
</dbReference>
<evidence type="ECO:0000313" key="3">
    <source>
        <dbReference type="Proteomes" id="UP000314294"/>
    </source>
</evidence>
<organism evidence="2 3">
    <name type="scientific">Liparis tanakae</name>
    <name type="common">Tanaka's snailfish</name>
    <dbReference type="NCBI Taxonomy" id="230148"/>
    <lineage>
        <taxon>Eukaryota</taxon>
        <taxon>Metazoa</taxon>
        <taxon>Chordata</taxon>
        <taxon>Craniata</taxon>
        <taxon>Vertebrata</taxon>
        <taxon>Euteleostomi</taxon>
        <taxon>Actinopterygii</taxon>
        <taxon>Neopterygii</taxon>
        <taxon>Teleostei</taxon>
        <taxon>Neoteleostei</taxon>
        <taxon>Acanthomorphata</taxon>
        <taxon>Eupercaria</taxon>
        <taxon>Perciformes</taxon>
        <taxon>Cottioidei</taxon>
        <taxon>Cottales</taxon>
        <taxon>Liparidae</taxon>
        <taxon>Liparis</taxon>
    </lineage>
</organism>